<feature type="region of interest" description="Disordered" evidence="6">
    <location>
        <begin position="73"/>
        <end position="92"/>
    </location>
</feature>
<evidence type="ECO:0000256" key="3">
    <source>
        <dbReference type="ARBA" id="ARBA00023163"/>
    </source>
</evidence>
<feature type="domain" description="ELM2" evidence="8">
    <location>
        <begin position="514"/>
        <end position="611"/>
    </location>
</feature>
<evidence type="ECO:0000256" key="6">
    <source>
        <dbReference type="SAM" id="MobiDB-lite"/>
    </source>
</evidence>
<dbReference type="GO" id="GO:0000118">
    <property type="term" value="C:histone deacetylase complex"/>
    <property type="evidence" value="ECO:0007669"/>
    <property type="project" value="TreeGrafter"/>
</dbReference>
<feature type="compositionally biased region" description="Pro residues" evidence="6">
    <location>
        <begin position="77"/>
        <end position="89"/>
    </location>
</feature>
<name>A0A183JX91_9TREM</name>
<comment type="subcellular location">
    <subcellularLocation>
        <location evidence="1">Nucleus</location>
    </subcellularLocation>
</comment>
<sequence>MVGTKSINVSHYVNQEGHHDMQARAASQLINCDEDSVEIRQLHFHFHHITDPDGLSSLTCDIHNSCPTTPELSLTPIPSPALTQPPPLPSQHQKPLLVARSTAETVDQSFSILEDECLYRPINIMNNMSSIFPTNKMTCIPSSSSSFLVPSLSPATSPVLPFSLSSISQEETTSFFSCTDSHLMTNSFRSMDIEDLSIEQHQQQHFPKVPTHHHHHEQQHQKLPISLHLPITSSYSVSNLNQSELLDLTVPPSITQNNVVNCDDHDEMIKKTTNQTTSNNNNKYLSDSGNDSVAAKLSKSLAEDNLFHIKACQIKELVKTGANLSRLRSPRVWSSKRSSLNSSPPPYTPPPMLSPIRQGSGLFSSLSRWVPTPTAVSGGGASVTTSTGTRSVGSGTLMNRRFSTYTRRRRQQLTPKSAPVLILNCNTTKNSANQSRDLQDNELSLQSQQQFSNTDTVFGYDDETMRRFAEADEAYRLNRQKHQDKRDVELDSEHEMEDEEDDDDEEGVPTSIIPHINVGHAYQAEIPDFCQEISSDETNKESPSNWEMLLWYPAYLDEHDPKNIESLNLLTKIACSPAVRNCGLNMEYTFHLLCKYKGDVEMTLHALLRDTLVVYDYVYAETTAWTTEEIVRFQQGLAMHGRDFHQVSKDLQAAGMNKTVKACVEFYYVWKRMNTPSDVKWYRERARRQRPLARMEPIITEEPLSEQFEAIEQCNTYTTDMNSIQTLDNNIINNNNNSVNVPYNLRRKQQQTTISVQPPPSSLSTNLKSDYQLTTKVNTNDIVVNNDNSNSLENSYDDFMDIVFNETTSIGSLPKYNTTTTSVVMTTTSNAVISSHSVFTSSSNSSLSPSSSSQTSANTVVVLSTSCLSTVTTTTTTFTSTVSSTFTSTSLSDTKHSIYICHICNKAFNKIKSRNAHMKTHSDKIITNNKSRRQYI</sequence>
<keyword evidence="5" id="KW-0863">Zinc-finger</keyword>
<dbReference type="InterPro" id="IPR000949">
    <property type="entry name" value="ELM2_dom"/>
</dbReference>
<gene>
    <name evidence="10" type="ORF">SCUD_LOCUS7337</name>
</gene>
<dbReference type="InterPro" id="IPR017884">
    <property type="entry name" value="SANT_dom"/>
</dbReference>
<dbReference type="SMART" id="SM01189">
    <property type="entry name" value="ELM2"/>
    <property type="match status" value="1"/>
</dbReference>
<dbReference type="GO" id="GO:0005667">
    <property type="term" value="C:transcription regulator complex"/>
    <property type="evidence" value="ECO:0007669"/>
    <property type="project" value="TreeGrafter"/>
</dbReference>
<accession>A0A183JX91</accession>
<dbReference type="Proteomes" id="UP000279833">
    <property type="component" value="Unassembled WGS sequence"/>
</dbReference>
<dbReference type="PROSITE" id="PS50157">
    <property type="entry name" value="ZINC_FINGER_C2H2_2"/>
    <property type="match status" value="1"/>
</dbReference>
<feature type="compositionally biased region" description="Acidic residues" evidence="6">
    <location>
        <begin position="494"/>
        <end position="507"/>
    </location>
</feature>
<dbReference type="PROSITE" id="PS51293">
    <property type="entry name" value="SANT"/>
    <property type="match status" value="1"/>
</dbReference>
<dbReference type="Pfam" id="PF00249">
    <property type="entry name" value="Myb_DNA-binding"/>
    <property type="match status" value="1"/>
</dbReference>
<keyword evidence="5" id="KW-0479">Metal-binding</keyword>
<dbReference type="InterPro" id="IPR001005">
    <property type="entry name" value="SANT/Myb"/>
</dbReference>
<evidence type="ECO:0000259" key="7">
    <source>
        <dbReference type="PROSITE" id="PS50157"/>
    </source>
</evidence>
<reference evidence="12" key="1">
    <citation type="submission" date="2016-06" db="UniProtKB">
        <authorList>
            <consortium name="WormBaseParasite"/>
        </authorList>
    </citation>
    <scope>IDENTIFICATION</scope>
</reference>
<keyword evidence="4" id="KW-0539">Nucleus</keyword>
<evidence type="ECO:0000259" key="9">
    <source>
        <dbReference type="PROSITE" id="PS51293"/>
    </source>
</evidence>
<dbReference type="PROSITE" id="PS00028">
    <property type="entry name" value="ZINC_FINGER_C2H2_1"/>
    <property type="match status" value="1"/>
</dbReference>
<keyword evidence="11" id="KW-1185">Reference proteome</keyword>
<evidence type="ECO:0000256" key="4">
    <source>
        <dbReference type="ARBA" id="ARBA00023242"/>
    </source>
</evidence>
<dbReference type="InterPro" id="IPR036236">
    <property type="entry name" value="Znf_C2H2_sf"/>
</dbReference>
<dbReference type="AlphaFoldDB" id="A0A183JX91"/>
<evidence type="ECO:0000259" key="8">
    <source>
        <dbReference type="PROSITE" id="PS51156"/>
    </source>
</evidence>
<evidence type="ECO:0000256" key="2">
    <source>
        <dbReference type="ARBA" id="ARBA00023015"/>
    </source>
</evidence>
<dbReference type="SMART" id="SM00717">
    <property type="entry name" value="SANT"/>
    <property type="match status" value="1"/>
</dbReference>
<dbReference type="GO" id="GO:0008270">
    <property type="term" value="F:zinc ion binding"/>
    <property type="evidence" value="ECO:0007669"/>
    <property type="project" value="UniProtKB-KW"/>
</dbReference>
<dbReference type="EMBL" id="UZAK01032313">
    <property type="protein sequence ID" value="VDP25845.1"/>
    <property type="molecule type" value="Genomic_DNA"/>
</dbReference>
<feature type="domain" description="C2H2-type" evidence="7">
    <location>
        <begin position="899"/>
        <end position="926"/>
    </location>
</feature>
<dbReference type="PROSITE" id="PS51156">
    <property type="entry name" value="ELM2"/>
    <property type="match status" value="1"/>
</dbReference>
<proteinExistence type="predicted"/>
<dbReference type="PANTHER" id="PTHR16089:SF40">
    <property type="entry name" value="SUPPRESSOR OF ACTIVATED EGL-4 PROTEIN 1"/>
    <property type="match status" value="1"/>
</dbReference>
<evidence type="ECO:0000313" key="10">
    <source>
        <dbReference type="EMBL" id="VDP25845.1"/>
    </source>
</evidence>
<reference evidence="10 11" key="2">
    <citation type="submission" date="2018-11" db="EMBL/GenBank/DDBJ databases">
        <authorList>
            <consortium name="Pathogen Informatics"/>
        </authorList>
    </citation>
    <scope>NUCLEOTIDE SEQUENCE [LARGE SCALE GENOMIC DNA]</scope>
    <source>
        <strain evidence="10">Dakar</strain>
        <strain evidence="11">Dakar, Senegal</strain>
    </source>
</reference>
<evidence type="ECO:0000313" key="11">
    <source>
        <dbReference type="Proteomes" id="UP000279833"/>
    </source>
</evidence>
<keyword evidence="3" id="KW-0804">Transcription</keyword>
<feature type="compositionally biased region" description="Basic and acidic residues" evidence="6">
    <location>
        <begin position="484"/>
        <end position="493"/>
    </location>
</feature>
<dbReference type="SUPFAM" id="SSF57667">
    <property type="entry name" value="beta-beta-alpha zinc fingers"/>
    <property type="match status" value="1"/>
</dbReference>
<organism evidence="12">
    <name type="scientific">Schistosoma curassoni</name>
    <dbReference type="NCBI Taxonomy" id="6186"/>
    <lineage>
        <taxon>Eukaryota</taxon>
        <taxon>Metazoa</taxon>
        <taxon>Spiralia</taxon>
        <taxon>Lophotrochozoa</taxon>
        <taxon>Platyhelminthes</taxon>
        <taxon>Trematoda</taxon>
        <taxon>Digenea</taxon>
        <taxon>Strigeidida</taxon>
        <taxon>Schistosomatoidea</taxon>
        <taxon>Schistosomatidae</taxon>
        <taxon>Schistosoma</taxon>
    </lineage>
</organism>
<dbReference type="PANTHER" id="PTHR16089">
    <property type="entry name" value="REST COREPRESSOR COREST PROTEIN-RELATED"/>
    <property type="match status" value="1"/>
</dbReference>
<dbReference type="InterPro" id="IPR009057">
    <property type="entry name" value="Homeodomain-like_sf"/>
</dbReference>
<dbReference type="STRING" id="6186.A0A183JX91"/>
<feature type="region of interest" description="Disordered" evidence="6">
    <location>
        <begin position="480"/>
        <end position="508"/>
    </location>
</feature>
<dbReference type="GO" id="GO:0003714">
    <property type="term" value="F:transcription corepressor activity"/>
    <property type="evidence" value="ECO:0007669"/>
    <property type="project" value="TreeGrafter"/>
</dbReference>
<feature type="domain" description="SANT" evidence="9">
    <location>
        <begin position="620"/>
        <end position="675"/>
    </location>
</feature>
<dbReference type="Gene3D" id="1.10.10.60">
    <property type="entry name" value="Homeodomain-like"/>
    <property type="match status" value="1"/>
</dbReference>
<evidence type="ECO:0000313" key="12">
    <source>
        <dbReference type="WBParaSite" id="SCUD_0000733701-mRNA-1"/>
    </source>
</evidence>
<keyword evidence="2" id="KW-0805">Transcription regulation</keyword>
<dbReference type="SUPFAM" id="SSF46689">
    <property type="entry name" value="Homeodomain-like"/>
    <property type="match status" value="1"/>
</dbReference>
<protein>
    <submittedName>
        <fullName evidence="12">C2H2-type domain-containing protein</fullName>
    </submittedName>
</protein>
<dbReference type="WBParaSite" id="SCUD_0000733701-mRNA-1">
    <property type="protein sequence ID" value="SCUD_0000733701-mRNA-1"/>
    <property type="gene ID" value="SCUD_0000733701"/>
</dbReference>
<evidence type="ECO:0000256" key="1">
    <source>
        <dbReference type="ARBA" id="ARBA00004123"/>
    </source>
</evidence>
<dbReference type="GO" id="GO:0006357">
    <property type="term" value="P:regulation of transcription by RNA polymerase II"/>
    <property type="evidence" value="ECO:0007669"/>
    <property type="project" value="TreeGrafter"/>
</dbReference>
<dbReference type="InterPro" id="IPR013087">
    <property type="entry name" value="Znf_C2H2_type"/>
</dbReference>
<dbReference type="SMART" id="SM00355">
    <property type="entry name" value="ZnF_C2H2"/>
    <property type="match status" value="1"/>
</dbReference>
<evidence type="ECO:0000256" key="5">
    <source>
        <dbReference type="PROSITE-ProRule" id="PRU00042"/>
    </source>
</evidence>
<feature type="region of interest" description="Disordered" evidence="6">
    <location>
        <begin position="328"/>
        <end position="350"/>
    </location>
</feature>
<keyword evidence="5" id="KW-0862">Zinc</keyword>
<dbReference type="Pfam" id="PF01448">
    <property type="entry name" value="ELM2"/>
    <property type="match status" value="1"/>
</dbReference>
<dbReference type="InterPro" id="IPR051066">
    <property type="entry name" value="Trans_reg/Corepressor"/>
</dbReference>